<feature type="domain" description="ABC transporter" evidence="7">
    <location>
        <begin position="2"/>
        <end position="255"/>
    </location>
</feature>
<proteinExistence type="inferred from homology"/>
<reference evidence="9" key="1">
    <citation type="submission" date="2020-02" db="EMBL/GenBank/DDBJ databases">
        <title>Genomic and physiological characterization of two novel Nitrospinaceae genera.</title>
        <authorList>
            <person name="Mueller A.J."/>
            <person name="Jung M.-Y."/>
            <person name="Strachan C.R."/>
            <person name="Herbold C.W."/>
            <person name="Kirkegaard R.H."/>
            <person name="Daims H."/>
        </authorList>
    </citation>
    <scope>NUCLEOTIDE SEQUENCE [LARGE SCALE GENOMIC DNA]</scope>
</reference>
<keyword evidence="2" id="KW-0547">Nucleotide-binding</keyword>
<dbReference type="CDD" id="cd03221">
    <property type="entry name" value="ABCF_EF-3"/>
    <property type="match status" value="2"/>
</dbReference>
<evidence type="ECO:0000256" key="1">
    <source>
        <dbReference type="ARBA" id="ARBA00022737"/>
    </source>
</evidence>
<dbReference type="SMART" id="SM00382">
    <property type="entry name" value="AAA"/>
    <property type="match status" value="2"/>
</dbReference>
<dbReference type="EMBL" id="CP048620">
    <property type="protein sequence ID" value="QPJ65138.1"/>
    <property type="molecule type" value="Genomic_DNA"/>
</dbReference>
<gene>
    <name evidence="8" type="ORF">G3M78_06945</name>
</gene>
<dbReference type="GO" id="GO:0005524">
    <property type="term" value="F:ATP binding"/>
    <property type="evidence" value="ECO:0007669"/>
    <property type="project" value="UniProtKB-KW"/>
</dbReference>
<dbReference type="SUPFAM" id="SSF52540">
    <property type="entry name" value="P-loop containing nucleoside triphosphate hydrolases"/>
    <property type="match status" value="2"/>
</dbReference>
<evidence type="ECO:0000313" key="9">
    <source>
        <dbReference type="Proteomes" id="UP000594464"/>
    </source>
</evidence>
<evidence type="ECO:0000256" key="5">
    <source>
        <dbReference type="ARBA" id="ARBA00061478"/>
    </source>
</evidence>
<evidence type="ECO:0000313" key="8">
    <source>
        <dbReference type="EMBL" id="QPJ65138.1"/>
    </source>
</evidence>
<dbReference type="Pfam" id="PF12848">
    <property type="entry name" value="ABC_tran_Xtn"/>
    <property type="match status" value="1"/>
</dbReference>
<accession>A0A7T0C244</accession>
<evidence type="ECO:0000256" key="2">
    <source>
        <dbReference type="ARBA" id="ARBA00022741"/>
    </source>
</evidence>
<dbReference type="Pfam" id="PF00005">
    <property type="entry name" value="ABC_tran"/>
    <property type="match status" value="2"/>
</dbReference>
<dbReference type="PROSITE" id="PS00211">
    <property type="entry name" value="ABC_TRANSPORTER_1"/>
    <property type="match status" value="2"/>
</dbReference>
<evidence type="ECO:0000256" key="3">
    <source>
        <dbReference type="ARBA" id="ARBA00022840"/>
    </source>
</evidence>
<dbReference type="FunFam" id="3.40.50.300:FF:000309">
    <property type="entry name" value="ABC transporter ATP-binding protein"/>
    <property type="match status" value="1"/>
</dbReference>
<dbReference type="PROSITE" id="PS50893">
    <property type="entry name" value="ABC_TRANSPORTER_2"/>
    <property type="match status" value="2"/>
</dbReference>
<evidence type="ECO:0000256" key="6">
    <source>
        <dbReference type="SAM" id="MobiDB-lite"/>
    </source>
</evidence>
<name>A0A7T0C244_9BACT</name>
<comment type="similarity">
    <text evidence="5">Belongs to the ABC transporter superfamily. ABCF family. Uup subfamily.</text>
</comment>
<dbReference type="PANTHER" id="PTHR19211">
    <property type="entry name" value="ATP-BINDING TRANSPORT PROTEIN-RELATED"/>
    <property type="match status" value="1"/>
</dbReference>
<dbReference type="Gene3D" id="3.40.50.300">
    <property type="entry name" value="P-loop containing nucleotide triphosphate hydrolases"/>
    <property type="match status" value="2"/>
</dbReference>
<keyword evidence="1" id="KW-0677">Repeat</keyword>
<dbReference type="InterPro" id="IPR050611">
    <property type="entry name" value="ABCF"/>
</dbReference>
<sequence>MIYLRDLSKRFGSKLLFEGLNLHLRPREKVGLVGENGAGKSTLFKIIAGQELPDAGQVDWKKGVRSAMLTQELEQENVSALERALSGLEPYYQVRRDKERCEADEALHRERPDEWGRRLAELENEFQHLGGSELEARAKKILQGLGFKPGEDARPLEEFSGGWRMRVELARLLLQAPDLLLLDEPTNHLDLRSVVWLESFLRSYEGALLLISHDRRFLNALVGRIAELDRGVLTVYTGNYDRYETEKAAKEERLAAEALNQGKRIAEIERFVERFRAKNTKAKQVQSRVKMLDKMERVQVAQQSKSVHFRFPQPPRTGRMVVRLTDIGKSYGAVEVYRDFSIELERGWRIALVGENGAGKSTLLKLMAGVLDADSGQIELGSNVSRAYYSQHHSDALNPNHTVMESMEEVAGHLTRTEKQNLLGAFLFSGDDVQKKVSVLSGGERSRLALARLLAHPSPLMFLDEPTNHLDMKTCEILAAALADFDGTLCVISHDRFFLDAIIDRVWEVDGGGVKEYSGNYSEFEAAKAIEAERAMALKTDKDNQNASPGGDKERKRREAEARNQRYRTLKPLESQLSKTETELERVMDAKSEMEQELAGPDVYEDSQKERLRSLLQRCAELDKEETALQNEWTRLTEQIEQLEQELMEEA</sequence>
<dbReference type="InterPro" id="IPR003439">
    <property type="entry name" value="ABC_transporter-like_ATP-bd"/>
</dbReference>
<dbReference type="KEGG" id="nva:G3M78_06945"/>
<feature type="region of interest" description="Disordered" evidence="6">
    <location>
        <begin position="537"/>
        <end position="607"/>
    </location>
</feature>
<dbReference type="PANTHER" id="PTHR19211:SF14">
    <property type="entry name" value="ATP-BINDING CASSETTE SUB-FAMILY F MEMBER 1"/>
    <property type="match status" value="1"/>
</dbReference>
<dbReference type="Proteomes" id="UP000594464">
    <property type="component" value="Chromosome"/>
</dbReference>
<dbReference type="InterPro" id="IPR027417">
    <property type="entry name" value="P-loop_NTPase"/>
</dbReference>
<feature type="domain" description="ABC transporter" evidence="7">
    <location>
        <begin position="322"/>
        <end position="536"/>
    </location>
</feature>
<keyword evidence="3 8" id="KW-0067">ATP-binding</keyword>
<comment type="catalytic activity">
    <reaction evidence="4">
        <text>ATP + H2O = ADP + phosphate + H(+)</text>
        <dbReference type="Rhea" id="RHEA:13065"/>
        <dbReference type="ChEBI" id="CHEBI:15377"/>
        <dbReference type="ChEBI" id="CHEBI:15378"/>
        <dbReference type="ChEBI" id="CHEBI:30616"/>
        <dbReference type="ChEBI" id="CHEBI:43474"/>
        <dbReference type="ChEBI" id="CHEBI:456216"/>
    </reaction>
</comment>
<dbReference type="FunFam" id="3.40.50.300:FF:000011">
    <property type="entry name" value="Putative ABC transporter ATP-binding component"/>
    <property type="match status" value="1"/>
</dbReference>
<dbReference type="InterPro" id="IPR017871">
    <property type="entry name" value="ABC_transporter-like_CS"/>
</dbReference>
<evidence type="ECO:0000256" key="4">
    <source>
        <dbReference type="ARBA" id="ARBA00049360"/>
    </source>
</evidence>
<protein>
    <submittedName>
        <fullName evidence="8">ATP-binding cassette domain-containing protein</fullName>
    </submittedName>
</protein>
<evidence type="ECO:0000259" key="7">
    <source>
        <dbReference type="PROSITE" id="PS50893"/>
    </source>
</evidence>
<dbReference type="InterPro" id="IPR032781">
    <property type="entry name" value="ABC_tran_Xtn"/>
</dbReference>
<feature type="compositionally biased region" description="Basic and acidic residues" evidence="6">
    <location>
        <begin position="551"/>
        <end position="564"/>
    </location>
</feature>
<feature type="compositionally biased region" description="Basic and acidic residues" evidence="6">
    <location>
        <begin position="580"/>
        <end position="594"/>
    </location>
</feature>
<organism evidence="8 9">
    <name type="scientific">Candidatus Nitrohelix vancouverensis</name>
    <dbReference type="NCBI Taxonomy" id="2705534"/>
    <lineage>
        <taxon>Bacteria</taxon>
        <taxon>Pseudomonadati</taxon>
        <taxon>Nitrospinota/Tectimicrobiota group</taxon>
        <taxon>Nitrospinota</taxon>
        <taxon>Nitrospinia</taxon>
        <taxon>Nitrospinales</taxon>
        <taxon>Nitrospinaceae</taxon>
        <taxon>Candidatus Nitrohelix</taxon>
    </lineage>
</organism>
<dbReference type="GO" id="GO:0016887">
    <property type="term" value="F:ATP hydrolysis activity"/>
    <property type="evidence" value="ECO:0007669"/>
    <property type="project" value="InterPro"/>
</dbReference>
<dbReference type="GO" id="GO:0003676">
    <property type="term" value="F:nucleic acid binding"/>
    <property type="evidence" value="ECO:0007669"/>
    <property type="project" value="UniProtKB-ARBA"/>
</dbReference>
<dbReference type="AlphaFoldDB" id="A0A7T0C244"/>
<dbReference type="InterPro" id="IPR003593">
    <property type="entry name" value="AAA+_ATPase"/>
</dbReference>